<protein>
    <submittedName>
        <fullName evidence="3">Uncharacterized protein</fullName>
    </submittedName>
</protein>
<sequence>MKKRWLVLVGIGAAFLIAVGASQAPAMMGGYGGGGGWGGMGQMMQQCLNGWGSGQAPQGTVQGPAPNYGNYGPGSMMGGNGGMWNSNGGNSPAPGYNNGADVGGGASNPSAR</sequence>
<evidence type="ECO:0000313" key="4">
    <source>
        <dbReference type="Proteomes" id="UP000184076"/>
    </source>
</evidence>
<proteinExistence type="predicted"/>
<feature type="compositionally biased region" description="Low complexity" evidence="1">
    <location>
        <begin position="83"/>
        <end position="92"/>
    </location>
</feature>
<evidence type="ECO:0000256" key="1">
    <source>
        <dbReference type="SAM" id="MobiDB-lite"/>
    </source>
</evidence>
<evidence type="ECO:0000313" key="3">
    <source>
        <dbReference type="EMBL" id="SHG19868.1"/>
    </source>
</evidence>
<feature type="region of interest" description="Disordered" evidence="1">
    <location>
        <begin position="81"/>
        <end position="112"/>
    </location>
</feature>
<reference evidence="4" key="1">
    <citation type="submission" date="2016-11" db="EMBL/GenBank/DDBJ databases">
        <authorList>
            <person name="Varghese N."/>
            <person name="Submissions S."/>
        </authorList>
    </citation>
    <scope>NUCLEOTIDE SEQUENCE [LARGE SCALE GENOMIC DNA]</scope>
    <source>
        <strain evidence="4">DSM 9756</strain>
    </source>
</reference>
<accession>A0A1M5HV81</accession>
<dbReference type="RefSeq" id="WP_073041706.1">
    <property type="nucleotide sequence ID" value="NZ_FQVB01000048.1"/>
</dbReference>
<dbReference type="EMBL" id="FQVB01000048">
    <property type="protein sequence ID" value="SHG19868.1"/>
    <property type="molecule type" value="Genomic_DNA"/>
</dbReference>
<feature type="signal peptide" evidence="2">
    <location>
        <begin position="1"/>
        <end position="26"/>
    </location>
</feature>
<organism evidence="3 4">
    <name type="scientific">Desulfacinum infernum DSM 9756</name>
    <dbReference type="NCBI Taxonomy" id="1121391"/>
    <lineage>
        <taxon>Bacteria</taxon>
        <taxon>Pseudomonadati</taxon>
        <taxon>Thermodesulfobacteriota</taxon>
        <taxon>Syntrophobacteria</taxon>
        <taxon>Syntrophobacterales</taxon>
        <taxon>Syntrophobacteraceae</taxon>
        <taxon>Desulfacinum</taxon>
    </lineage>
</organism>
<dbReference type="Proteomes" id="UP000184076">
    <property type="component" value="Unassembled WGS sequence"/>
</dbReference>
<gene>
    <name evidence="3" type="ORF">SAMN02745206_03447</name>
</gene>
<name>A0A1M5HV81_9BACT</name>
<feature type="chain" id="PRO_5012567493" evidence="2">
    <location>
        <begin position="27"/>
        <end position="112"/>
    </location>
</feature>
<evidence type="ECO:0000256" key="2">
    <source>
        <dbReference type="SAM" id="SignalP"/>
    </source>
</evidence>
<keyword evidence="2" id="KW-0732">Signal</keyword>
<dbReference type="AlphaFoldDB" id="A0A1M5HV81"/>
<keyword evidence="4" id="KW-1185">Reference proteome</keyword>